<sequence>MTTNTPPGWYAEPGQTGNGPAMERWWDGTAWTEYTRTAPVPDAAQQPYAYPYPGAEVIGNGGGGGGRRKGTVVLALMMALVVIGGVVAGILVLGNNGGGDNNAKGATPSPSTTLPGQRGLPLPGPSDGIGGFGGNGGSGDSGGFGGPGGPGGSGGSDGSGGGNGSGGDSGSGGTPATGDHAVDAYDQISLPVLSGWQGENGDSGIGADVVTGNYPCPGSSSQSCVRGGVFAEPAAALKTKGSTAEEVAKADIAPNAANAYGSSTYGATTSHQELASQSVTVAGQQGYLVRWKVVTKSGTSGYVESLVFPSPTDHSKLVVVRFGFDISPQAPGLDVMDQITQGIKQDTSGTVGSSGGTGGTGV</sequence>
<evidence type="ECO:0000256" key="2">
    <source>
        <dbReference type="SAM" id="Phobius"/>
    </source>
</evidence>
<evidence type="ECO:0000259" key="3">
    <source>
        <dbReference type="Pfam" id="PF10708"/>
    </source>
</evidence>
<evidence type="ECO:0000256" key="1">
    <source>
        <dbReference type="SAM" id="MobiDB-lite"/>
    </source>
</evidence>
<proteinExistence type="predicted"/>
<protein>
    <submittedName>
        <fullName evidence="4">DUF2510 domain-containing protein</fullName>
    </submittedName>
</protein>
<feature type="transmembrane region" description="Helical" evidence="2">
    <location>
        <begin position="72"/>
        <end position="94"/>
    </location>
</feature>
<feature type="region of interest" description="Disordered" evidence="1">
    <location>
        <begin position="1"/>
        <end position="22"/>
    </location>
</feature>
<name>A0ABS2U5E0_9ACTN</name>
<feature type="domain" description="DUF2510" evidence="3">
    <location>
        <begin position="7"/>
        <end position="43"/>
    </location>
</feature>
<keyword evidence="2" id="KW-0472">Membrane</keyword>
<dbReference type="RefSeq" id="WP_205362305.1">
    <property type="nucleotide sequence ID" value="NZ_JADKYB010000025.1"/>
</dbReference>
<keyword evidence="2" id="KW-1133">Transmembrane helix</keyword>
<feature type="compositionally biased region" description="Gly residues" evidence="1">
    <location>
        <begin position="127"/>
        <end position="175"/>
    </location>
</feature>
<dbReference type="Pfam" id="PF10708">
    <property type="entry name" value="DUF2510"/>
    <property type="match status" value="1"/>
</dbReference>
<dbReference type="Proteomes" id="UP000749040">
    <property type="component" value="Unassembled WGS sequence"/>
</dbReference>
<keyword evidence="2" id="KW-0812">Transmembrane</keyword>
<accession>A0ABS2U5E0</accession>
<dbReference type="InterPro" id="IPR018929">
    <property type="entry name" value="DUF2510"/>
</dbReference>
<dbReference type="EMBL" id="JADKYB010000025">
    <property type="protein sequence ID" value="MBM9509363.1"/>
    <property type="molecule type" value="Genomic_DNA"/>
</dbReference>
<evidence type="ECO:0000313" key="4">
    <source>
        <dbReference type="EMBL" id="MBM9509363.1"/>
    </source>
</evidence>
<organism evidence="4 5">
    <name type="scientific">Actinacidiphila acididurans</name>
    <dbReference type="NCBI Taxonomy" id="2784346"/>
    <lineage>
        <taxon>Bacteria</taxon>
        <taxon>Bacillati</taxon>
        <taxon>Actinomycetota</taxon>
        <taxon>Actinomycetes</taxon>
        <taxon>Kitasatosporales</taxon>
        <taxon>Streptomycetaceae</taxon>
        <taxon>Actinacidiphila</taxon>
    </lineage>
</organism>
<feature type="region of interest" description="Disordered" evidence="1">
    <location>
        <begin position="100"/>
        <end position="180"/>
    </location>
</feature>
<keyword evidence="5" id="KW-1185">Reference proteome</keyword>
<reference evidence="4 5" key="1">
    <citation type="submission" date="2021-01" db="EMBL/GenBank/DDBJ databases">
        <title>Streptomyces acididurans sp. nov., isolated from a peat swamp forest soil.</title>
        <authorList>
            <person name="Chantavorakit T."/>
            <person name="Duangmal K."/>
        </authorList>
    </citation>
    <scope>NUCLEOTIDE SEQUENCE [LARGE SCALE GENOMIC DNA]</scope>
    <source>
        <strain evidence="4 5">KK5PA1</strain>
    </source>
</reference>
<gene>
    <name evidence="4" type="ORF">ITX44_33415</name>
</gene>
<evidence type="ECO:0000313" key="5">
    <source>
        <dbReference type="Proteomes" id="UP000749040"/>
    </source>
</evidence>
<comment type="caution">
    <text evidence="4">The sequence shown here is derived from an EMBL/GenBank/DDBJ whole genome shotgun (WGS) entry which is preliminary data.</text>
</comment>